<evidence type="ECO:0000313" key="2">
    <source>
        <dbReference type="Proteomes" id="UP000184016"/>
    </source>
</evidence>
<proteinExistence type="inferred from homology"/>
<dbReference type="Proteomes" id="UP000184016">
    <property type="component" value="Unassembled WGS sequence"/>
</dbReference>
<organism evidence="1 2">
    <name type="scientific">Alicyclobacillus tolerans</name>
    <dbReference type="NCBI Taxonomy" id="90970"/>
    <lineage>
        <taxon>Bacteria</taxon>
        <taxon>Bacillati</taxon>
        <taxon>Bacillota</taxon>
        <taxon>Bacilli</taxon>
        <taxon>Bacillales</taxon>
        <taxon>Alicyclobacillaceae</taxon>
        <taxon>Alicyclobacillus</taxon>
    </lineage>
</organism>
<dbReference type="InterPro" id="IPR017524">
    <property type="entry name" value="SASP_thioredoxin-like"/>
</dbReference>
<dbReference type="Pfam" id="PF19824">
    <property type="entry name" value="Tlp"/>
    <property type="match status" value="1"/>
</dbReference>
<evidence type="ECO:0000313" key="1">
    <source>
        <dbReference type="EMBL" id="SHJ49143.1"/>
    </source>
</evidence>
<gene>
    <name evidence="1" type="ORF">SAMN05443507_10127</name>
</gene>
<sequence length="76" mass="9094">MTHPHPDNRSDNVLHLQKAIRNTQENMREAEDFLKAHEEEMHTEDIKDIQAKNDRRQRAIHGMREEIKDEIAHSKE</sequence>
<keyword evidence="2" id="KW-1185">Reference proteome</keyword>
<name>A0A1M6JRA3_9BACL</name>
<dbReference type="AlphaFoldDB" id="A0A1M6JRA3"/>
<accession>A0A1M6JRA3</accession>
<protein>
    <submittedName>
        <fullName evidence="1">Small acid-soluble spore protein (Thioredoxin-like protein)</fullName>
    </submittedName>
</protein>
<dbReference type="STRING" id="1830138.SAMN05443507_10127"/>
<dbReference type="HAMAP" id="MF_01506">
    <property type="entry name" value="Tlp"/>
    <property type="match status" value="1"/>
</dbReference>
<dbReference type="EMBL" id="FRAF01000001">
    <property type="protein sequence ID" value="SHJ49143.1"/>
    <property type="molecule type" value="Genomic_DNA"/>
</dbReference>
<reference evidence="2" key="1">
    <citation type="submission" date="2016-11" db="EMBL/GenBank/DDBJ databases">
        <authorList>
            <person name="Varghese N."/>
            <person name="Submissions S."/>
        </authorList>
    </citation>
    <scope>NUCLEOTIDE SEQUENCE [LARGE SCALE GENOMIC DNA]</scope>
    <source>
        <strain evidence="2">USBA-503</strain>
    </source>
</reference>
<dbReference type="NCBIfam" id="TIGR03090">
    <property type="entry name" value="SASP_tlp"/>
    <property type="match status" value="1"/>
</dbReference>